<sequence>MALDVLVDALFRLVGSREEKTWVIISMESE</sequence>
<organism evidence="1 2">
    <name type="scientific">Labrys monachus</name>
    <dbReference type="NCBI Taxonomy" id="217067"/>
    <lineage>
        <taxon>Bacteria</taxon>
        <taxon>Pseudomonadati</taxon>
        <taxon>Pseudomonadota</taxon>
        <taxon>Alphaproteobacteria</taxon>
        <taxon>Hyphomicrobiales</taxon>
        <taxon>Xanthobacteraceae</taxon>
        <taxon>Labrys</taxon>
    </lineage>
</organism>
<reference evidence="1 2" key="1">
    <citation type="submission" date="2023-07" db="EMBL/GenBank/DDBJ databases">
        <title>Genomic Encyclopedia of Type Strains, Phase IV (KMG-IV): sequencing the most valuable type-strain genomes for metagenomic binning, comparative biology and taxonomic classification.</title>
        <authorList>
            <person name="Goeker M."/>
        </authorList>
    </citation>
    <scope>NUCLEOTIDE SEQUENCE [LARGE SCALE GENOMIC DNA]</scope>
    <source>
        <strain evidence="1 2">DSM 5896</strain>
    </source>
</reference>
<evidence type="ECO:0000313" key="1">
    <source>
        <dbReference type="EMBL" id="MDQ0390403.1"/>
    </source>
</evidence>
<protein>
    <submittedName>
        <fullName evidence="1">Uncharacterized protein</fullName>
    </submittedName>
</protein>
<accession>A0ABU0F709</accession>
<name>A0ABU0F709_9HYPH</name>
<dbReference type="EMBL" id="JAUSVK010000001">
    <property type="protein sequence ID" value="MDQ0390403.1"/>
    <property type="molecule type" value="Genomic_DNA"/>
</dbReference>
<proteinExistence type="predicted"/>
<dbReference type="Proteomes" id="UP001237448">
    <property type="component" value="Unassembled WGS sequence"/>
</dbReference>
<gene>
    <name evidence="1" type="ORF">J3R73_000195</name>
</gene>
<evidence type="ECO:0000313" key="2">
    <source>
        <dbReference type="Proteomes" id="UP001237448"/>
    </source>
</evidence>
<comment type="caution">
    <text evidence="1">The sequence shown here is derived from an EMBL/GenBank/DDBJ whole genome shotgun (WGS) entry which is preliminary data.</text>
</comment>
<keyword evidence="2" id="KW-1185">Reference proteome</keyword>